<dbReference type="InterPro" id="IPR013783">
    <property type="entry name" value="Ig-like_fold"/>
</dbReference>
<comment type="caution">
    <text evidence="2">The sequence shown here is derived from an EMBL/GenBank/DDBJ whole genome shotgun (WGS) entry which is preliminary data.</text>
</comment>
<accession>A0A8J5N0V1</accession>
<reference evidence="2" key="1">
    <citation type="journal article" date="2021" name="Sci. Adv.">
        <title>The American lobster genome reveals insights on longevity, neural, and immune adaptations.</title>
        <authorList>
            <person name="Polinski J.M."/>
            <person name="Zimin A.V."/>
            <person name="Clark K.F."/>
            <person name="Kohn A.B."/>
            <person name="Sadowski N."/>
            <person name="Timp W."/>
            <person name="Ptitsyn A."/>
            <person name="Khanna P."/>
            <person name="Romanova D.Y."/>
            <person name="Williams P."/>
            <person name="Greenwood S.J."/>
            <person name="Moroz L.L."/>
            <person name="Walt D.R."/>
            <person name="Bodnar A.G."/>
        </authorList>
    </citation>
    <scope>NUCLEOTIDE SEQUENCE</scope>
    <source>
        <strain evidence="2">GMGI-L3</strain>
    </source>
</reference>
<feature type="domain" description="Ig-like" evidence="1">
    <location>
        <begin position="100"/>
        <end position="179"/>
    </location>
</feature>
<evidence type="ECO:0000313" key="2">
    <source>
        <dbReference type="EMBL" id="KAG7170854.1"/>
    </source>
</evidence>
<dbReference type="CDD" id="cd00096">
    <property type="entry name" value="Ig"/>
    <property type="match status" value="1"/>
</dbReference>
<dbReference type="InterPro" id="IPR036179">
    <property type="entry name" value="Ig-like_dom_sf"/>
</dbReference>
<dbReference type="PANTHER" id="PTHR23278:SF25">
    <property type="entry name" value="GH14967P"/>
    <property type="match status" value="1"/>
</dbReference>
<dbReference type="PROSITE" id="PS50835">
    <property type="entry name" value="IG_LIKE"/>
    <property type="match status" value="2"/>
</dbReference>
<dbReference type="Proteomes" id="UP000747542">
    <property type="component" value="Unassembled WGS sequence"/>
</dbReference>
<dbReference type="PANTHER" id="PTHR23278">
    <property type="entry name" value="SIDESTEP PROTEIN"/>
    <property type="match status" value="1"/>
</dbReference>
<dbReference type="InterPro" id="IPR003598">
    <property type="entry name" value="Ig_sub2"/>
</dbReference>
<sequence>MDEQQRLAVTGVTRLGQHQEGDDVYFECTIHANPRATRFSWRHNDEVLVHNVSGGVIISNQSLVLQKVARSQAGRYSCRAHNIVGDATSNVLTLDVKYSPVCSSGQVSTFAVGRYEDAEVTCTVEANPVLKSFQWTFNNTADTIDVPKGRYTSTGSQSIITYTPMTSLDYGTLLCSATNPIGTQKDPCVFHILPAGTSGGLSQVFLLQASLQERQHQHHLNVTSSTIPNFSVSN</sequence>
<dbReference type="SUPFAM" id="SSF48726">
    <property type="entry name" value="Immunoglobulin"/>
    <property type="match status" value="2"/>
</dbReference>
<dbReference type="InterPro" id="IPR003599">
    <property type="entry name" value="Ig_sub"/>
</dbReference>
<organism evidence="2 3">
    <name type="scientific">Homarus americanus</name>
    <name type="common">American lobster</name>
    <dbReference type="NCBI Taxonomy" id="6706"/>
    <lineage>
        <taxon>Eukaryota</taxon>
        <taxon>Metazoa</taxon>
        <taxon>Ecdysozoa</taxon>
        <taxon>Arthropoda</taxon>
        <taxon>Crustacea</taxon>
        <taxon>Multicrustacea</taxon>
        <taxon>Malacostraca</taxon>
        <taxon>Eumalacostraca</taxon>
        <taxon>Eucarida</taxon>
        <taxon>Decapoda</taxon>
        <taxon>Pleocyemata</taxon>
        <taxon>Astacidea</taxon>
        <taxon>Nephropoidea</taxon>
        <taxon>Nephropidae</taxon>
        <taxon>Homarus</taxon>
    </lineage>
</organism>
<evidence type="ECO:0000313" key="3">
    <source>
        <dbReference type="Proteomes" id="UP000747542"/>
    </source>
</evidence>
<dbReference type="SMART" id="SM00409">
    <property type="entry name" value="IG"/>
    <property type="match status" value="2"/>
</dbReference>
<dbReference type="Gene3D" id="2.60.40.10">
    <property type="entry name" value="Immunoglobulins"/>
    <property type="match status" value="2"/>
</dbReference>
<dbReference type="AlphaFoldDB" id="A0A8J5N0V1"/>
<dbReference type="Pfam" id="PF13927">
    <property type="entry name" value="Ig_3"/>
    <property type="match status" value="2"/>
</dbReference>
<protein>
    <submittedName>
        <fullName evidence="2">Opioid-binding protein/cell adhesion molecule-like 3</fullName>
    </submittedName>
</protein>
<keyword evidence="3" id="KW-1185">Reference proteome</keyword>
<dbReference type="EMBL" id="JAHLQT010013290">
    <property type="protein sequence ID" value="KAG7170854.1"/>
    <property type="molecule type" value="Genomic_DNA"/>
</dbReference>
<evidence type="ECO:0000259" key="1">
    <source>
        <dbReference type="PROSITE" id="PS50835"/>
    </source>
</evidence>
<proteinExistence type="predicted"/>
<dbReference type="SMART" id="SM00408">
    <property type="entry name" value="IGc2"/>
    <property type="match status" value="2"/>
</dbReference>
<feature type="domain" description="Ig-like" evidence="1">
    <location>
        <begin position="20"/>
        <end position="95"/>
    </location>
</feature>
<gene>
    <name evidence="2" type="primary">OPCML-L3</name>
    <name evidence="2" type="ORF">Hamer_G028515</name>
</gene>
<dbReference type="InterPro" id="IPR007110">
    <property type="entry name" value="Ig-like_dom"/>
</dbReference>
<name>A0A8J5N0V1_HOMAM</name>